<organism evidence="2 3">
    <name type="scientific">Pontibacter rugosus</name>
    <dbReference type="NCBI Taxonomy" id="1745966"/>
    <lineage>
        <taxon>Bacteria</taxon>
        <taxon>Pseudomonadati</taxon>
        <taxon>Bacteroidota</taxon>
        <taxon>Cytophagia</taxon>
        <taxon>Cytophagales</taxon>
        <taxon>Hymenobacteraceae</taxon>
        <taxon>Pontibacter</taxon>
    </lineage>
</organism>
<accession>A0ABW3SVF2</accession>
<proteinExistence type="predicted"/>
<dbReference type="InterPro" id="IPR016181">
    <property type="entry name" value="Acyl_CoA_acyltransferase"/>
</dbReference>
<dbReference type="GO" id="GO:0016746">
    <property type="term" value="F:acyltransferase activity"/>
    <property type="evidence" value="ECO:0007669"/>
    <property type="project" value="UniProtKB-KW"/>
</dbReference>
<feature type="domain" description="N-acetyltransferase" evidence="1">
    <location>
        <begin position="1"/>
        <end position="146"/>
    </location>
</feature>
<protein>
    <submittedName>
        <fullName evidence="2">GNAT family N-acetyltransferase</fullName>
        <ecNumber evidence="2">2.3.-.-</ecNumber>
    </submittedName>
</protein>
<dbReference type="CDD" id="cd04301">
    <property type="entry name" value="NAT_SF"/>
    <property type="match status" value="1"/>
</dbReference>
<evidence type="ECO:0000313" key="3">
    <source>
        <dbReference type="Proteomes" id="UP001597094"/>
    </source>
</evidence>
<evidence type="ECO:0000259" key="1">
    <source>
        <dbReference type="PROSITE" id="PS51186"/>
    </source>
</evidence>
<sequence>MIRPYTKEDREELLHLLRLNTPLYFAVAEEEDFQEYLDQHLEIYYVVEEKGAIVASGGINYFAEDKLARLSWDVVHPDYQGKGVGRVLTQYRIEQIKQAPAIATVVVRTTQLVYRFYEKMGFELEEVKKDFWAEGFDLYLMALKVK</sequence>
<keyword evidence="3" id="KW-1185">Reference proteome</keyword>
<dbReference type="EMBL" id="JBHTLD010000193">
    <property type="protein sequence ID" value="MFD1187946.1"/>
    <property type="molecule type" value="Genomic_DNA"/>
</dbReference>
<keyword evidence="2" id="KW-0012">Acyltransferase</keyword>
<dbReference type="RefSeq" id="WP_377530595.1">
    <property type="nucleotide sequence ID" value="NZ_JBHTLD010000193.1"/>
</dbReference>
<comment type="caution">
    <text evidence="2">The sequence shown here is derived from an EMBL/GenBank/DDBJ whole genome shotgun (WGS) entry which is preliminary data.</text>
</comment>
<gene>
    <name evidence="2" type="ORF">ACFQ2O_17170</name>
</gene>
<dbReference type="PROSITE" id="PS51186">
    <property type="entry name" value="GNAT"/>
    <property type="match status" value="1"/>
</dbReference>
<dbReference type="EC" id="2.3.-.-" evidence="2"/>
<keyword evidence="2" id="KW-0808">Transferase</keyword>
<dbReference type="SUPFAM" id="SSF55729">
    <property type="entry name" value="Acyl-CoA N-acyltransferases (Nat)"/>
    <property type="match status" value="1"/>
</dbReference>
<evidence type="ECO:0000313" key="2">
    <source>
        <dbReference type="EMBL" id="MFD1187946.1"/>
    </source>
</evidence>
<name>A0ABW3SVF2_9BACT</name>
<dbReference type="Pfam" id="PF13508">
    <property type="entry name" value="Acetyltransf_7"/>
    <property type="match status" value="1"/>
</dbReference>
<reference evidence="3" key="1">
    <citation type="journal article" date="2019" name="Int. J. Syst. Evol. Microbiol.">
        <title>The Global Catalogue of Microorganisms (GCM) 10K type strain sequencing project: providing services to taxonomists for standard genome sequencing and annotation.</title>
        <authorList>
            <consortium name="The Broad Institute Genomics Platform"/>
            <consortium name="The Broad Institute Genome Sequencing Center for Infectious Disease"/>
            <person name="Wu L."/>
            <person name="Ma J."/>
        </authorList>
    </citation>
    <scope>NUCLEOTIDE SEQUENCE [LARGE SCALE GENOMIC DNA]</scope>
    <source>
        <strain evidence="3">JCM 31319</strain>
    </source>
</reference>
<dbReference type="Proteomes" id="UP001597094">
    <property type="component" value="Unassembled WGS sequence"/>
</dbReference>
<dbReference type="Gene3D" id="3.40.630.30">
    <property type="match status" value="1"/>
</dbReference>
<dbReference type="InterPro" id="IPR000182">
    <property type="entry name" value="GNAT_dom"/>
</dbReference>